<dbReference type="GeneID" id="35778087"/>
<feature type="domain" description="GmrSD restriction endonucleases N-terminal" evidence="1">
    <location>
        <begin position="6"/>
        <end position="216"/>
    </location>
</feature>
<dbReference type="KEGG" id="mos:AXE82_02440"/>
<evidence type="ECO:0000313" key="2">
    <source>
        <dbReference type="EMBL" id="STY97203.1"/>
    </source>
</evidence>
<dbReference type="RefSeq" id="WP_062331021.1">
    <property type="nucleotide sequence ID" value="NZ_CBCRZU010000012.1"/>
</dbReference>
<dbReference type="AlphaFoldDB" id="A0A378Q8N0"/>
<keyword evidence="3" id="KW-1185">Reference proteome</keyword>
<proteinExistence type="predicted"/>
<dbReference type="PANTHER" id="PTHR37292:SF2">
    <property type="entry name" value="DUF262 DOMAIN-CONTAINING PROTEIN"/>
    <property type="match status" value="1"/>
</dbReference>
<evidence type="ECO:0000259" key="1">
    <source>
        <dbReference type="Pfam" id="PF03235"/>
    </source>
</evidence>
<reference evidence="2 3" key="1">
    <citation type="submission" date="2018-06" db="EMBL/GenBank/DDBJ databases">
        <authorList>
            <consortium name="Pathogen Informatics"/>
            <person name="Doyle S."/>
        </authorList>
    </citation>
    <scope>NUCLEOTIDE SEQUENCE [LARGE SCALE GENOMIC DNA]</scope>
    <source>
        <strain evidence="2 3">NCTC10465</strain>
    </source>
</reference>
<evidence type="ECO:0000313" key="3">
    <source>
        <dbReference type="Proteomes" id="UP000255230"/>
    </source>
</evidence>
<gene>
    <name evidence="2" type="ORF">NCTC10465_00983</name>
</gene>
<dbReference type="EMBL" id="UGPY01000001">
    <property type="protein sequence ID" value="STY97203.1"/>
    <property type="molecule type" value="Genomic_DNA"/>
</dbReference>
<protein>
    <submittedName>
        <fullName evidence="2">Uncharacterized conserved protein</fullName>
    </submittedName>
</protein>
<dbReference type="PANTHER" id="PTHR37292">
    <property type="entry name" value="VNG6097C"/>
    <property type="match status" value="1"/>
</dbReference>
<dbReference type="InterPro" id="IPR004919">
    <property type="entry name" value="GmrSD_N"/>
</dbReference>
<dbReference type="Pfam" id="PF03235">
    <property type="entry name" value="GmrSD_N"/>
    <property type="match status" value="1"/>
</dbReference>
<organism evidence="2 3">
    <name type="scientific">Faucicola osloensis</name>
    <name type="common">Moraxella osloensis</name>
    <dbReference type="NCBI Taxonomy" id="34062"/>
    <lineage>
        <taxon>Bacteria</taxon>
        <taxon>Pseudomonadati</taxon>
        <taxon>Pseudomonadota</taxon>
        <taxon>Gammaproteobacteria</taxon>
        <taxon>Moraxellales</taxon>
        <taxon>Moraxellaceae</taxon>
        <taxon>Faucicola</taxon>
    </lineage>
</organism>
<name>A0A378Q8N0_FAUOS</name>
<sequence>MTDFSIRDILTQIDKGNLRIPAFQRGFVWDAEAVAFLMDSIYKGYPFGNIQLWRTKEKLISEKKFGPFQLFERDEEYPIDYILDGQQRITSIFGVFQNNLMPSDGEENPFKIYFDLSANEGSQDSQFVFLDSSESEHDRYFPLNCLFDSIEYRLETEKIRNKTLIQKVDKLQEIFKEAKIPYQTLATDDKSKVAIVFERINRQGVPLDTLQLLTAWTWSENFDLQDKFEELKETLEPFGFGSLGENVDLILKIGSAVLTGKPTSESLIEMNGNEVRDRFDEIINGIEGAIDFIKNELKVANIKYLPYEHQLIPLSVFFSNKGNKHFNYNSTQREVLLNWFWKTAFSNRYSAGTNAKLFEDITEITKLKNNEPNNLSNINVTLTKEFFKENKFTMGTVNTKTLILLLAAVNPLSFITGSTITLEKVLKDYNRKEFHHIYPKNYLKKLNKNDKEINCLANFCFLSRSDNKQISDKKPSEYRALMPKDSGEIFESSFIEESSFLSDDFENFIEKRSDLILKFAISKIA</sequence>
<dbReference type="Proteomes" id="UP000255230">
    <property type="component" value="Unassembled WGS sequence"/>
</dbReference>
<accession>A0A378Q8N0</accession>